<dbReference type="EMBL" id="DVJM01000138">
    <property type="protein sequence ID" value="HIS79074.1"/>
    <property type="molecule type" value="Genomic_DNA"/>
</dbReference>
<dbReference type="NCBIfam" id="TIGR00608">
    <property type="entry name" value="radc"/>
    <property type="match status" value="1"/>
</dbReference>
<evidence type="ECO:0000259" key="8">
    <source>
        <dbReference type="PROSITE" id="PS50249"/>
    </source>
</evidence>
<dbReference type="InterPro" id="IPR037518">
    <property type="entry name" value="MPN"/>
</dbReference>
<organism evidence="9 10">
    <name type="scientific">Candidatus Caccousia stercoris</name>
    <dbReference type="NCBI Taxonomy" id="2840723"/>
    <lineage>
        <taxon>Bacteria</taxon>
        <taxon>Bacillati</taxon>
        <taxon>Bacillota</taxon>
        <taxon>Clostridia</taxon>
        <taxon>Eubacteriales</taxon>
        <taxon>Oscillospiraceae</taxon>
        <taxon>Oscillospiraceae incertae sedis</taxon>
        <taxon>Candidatus Caccousia</taxon>
    </lineage>
</organism>
<keyword evidence="6" id="KW-0482">Metalloprotease</keyword>
<evidence type="ECO:0000256" key="7">
    <source>
        <dbReference type="RuleBase" id="RU003797"/>
    </source>
</evidence>
<dbReference type="CDD" id="cd08071">
    <property type="entry name" value="MPN_DUF2466"/>
    <property type="match status" value="1"/>
</dbReference>
<dbReference type="PROSITE" id="PS01302">
    <property type="entry name" value="UPF0758"/>
    <property type="match status" value="1"/>
</dbReference>
<dbReference type="InterPro" id="IPR025657">
    <property type="entry name" value="RadC_JAB"/>
</dbReference>
<dbReference type="PROSITE" id="PS50249">
    <property type="entry name" value="MPN"/>
    <property type="match status" value="1"/>
</dbReference>
<evidence type="ECO:0000313" key="10">
    <source>
        <dbReference type="Proteomes" id="UP000824141"/>
    </source>
</evidence>
<dbReference type="Gene3D" id="3.40.140.10">
    <property type="entry name" value="Cytidine Deaminase, domain 2"/>
    <property type="match status" value="1"/>
</dbReference>
<dbReference type="InterPro" id="IPR001405">
    <property type="entry name" value="UPF0758"/>
</dbReference>
<feature type="domain" description="MPN" evidence="8">
    <location>
        <begin position="106"/>
        <end position="228"/>
    </location>
</feature>
<dbReference type="Pfam" id="PF04002">
    <property type="entry name" value="RadC"/>
    <property type="match status" value="1"/>
</dbReference>
<proteinExistence type="inferred from homology"/>
<evidence type="ECO:0000256" key="3">
    <source>
        <dbReference type="ARBA" id="ARBA00022723"/>
    </source>
</evidence>
<dbReference type="GO" id="GO:0008237">
    <property type="term" value="F:metallopeptidase activity"/>
    <property type="evidence" value="ECO:0007669"/>
    <property type="project" value="UniProtKB-KW"/>
</dbReference>
<accession>A0A9D1K1U4</accession>
<evidence type="ECO:0000313" key="9">
    <source>
        <dbReference type="EMBL" id="HIS79074.1"/>
    </source>
</evidence>
<protein>
    <submittedName>
        <fullName evidence="9">RadC family protein</fullName>
    </submittedName>
</protein>
<evidence type="ECO:0000256" key="1">
    <source>
        <dbReference type="ARBA" id="ARBA00010243"/>
    </source>
</evidence>
<dbReference type="PANTHER" id="PTHR30471">
    <property type="entry name" value="DNA REPAIR PROTEIN RADC"/>
    <property type="match status" value="1"/>
</dbReference>
<keyword evidence="5" id="KW-0862">Zinc</keyword>
<dbReference type="Pfam" id="PF20582">
    <property type="entry name" value="UPF0758_N"/>
    <property type="match status" value="1"/>
</dbReference>
<name>A0A9D1K1U4_9FIRM</name>
<evidence type="ECO:0000256" key="2">
    <source>
        <dbReference type="ARBA" id="ARBA00022670"/>
    </source>
</evidence>
<evidence type="ECO:0000256" key="6">
    <source>
        <dbReference type="ARBA" id="ARBA00023049"/>
    </source>
</evidence>
<reference evidence="9" key="2">
    <citation type="journal article" date="2021" name="PeerJ">
        <title>Extensive microbial diversity within the chicken gut microbiome revealed by metagenomics and culture.</title>
        <authorList>
            <person name="Gilroy R."/>
            <person name="Ravi A."/>
            <person name="Getino M."/>
            <person name="Pursley I."/>
            <person name="Horton D.L."/>
            <person name="Alikhan N.F."/>
            <person name="Baker D."/>
            <person name="Gharbi K."/>
            <person name="Hall N."/>
            <person name="Watson M."/>
            <person name="Adriaenssens E.M."/>
            <person name="Foster-Nyarko E."/>
            <person name="Jarju S."/>
            <person name="Secka A."/>
            <person name="Antonio M."/>
            <person name="Oren A."/>
            <person name="Chaudhuri R.R."/>
            <person name="La Ragione R."/>
            <person name="Hildebrand F."/>
            <person name="Pallen M.J."/>
        </authorList>
    </citation>
    <scope>NUCLEOTIDE SEQUENCE</scope>
    <source>
        <strain evidence="9">6086</strain>
    </source>
</reference>
<keyword evidence="2" id="KW-0645">Protease</keyword>
<dbReference type="GO" id="GO:0006508">
    <property type="term" value="P:proteolysis"/>
    <property type="evidence" value="ECO:0007669"/>
    <property type="project" value="UniProtKB-KW"/>
</dbReference>
<dbReference type="InterPro" id="IPR020891">
    <property type="entry name" value="UPF0758_CS"/>
</dbReference>
<dbReference type="AlphaFoldDB" id="A0A9D1K1U4"/>
<dbReference type="InterPro" id="IPR046778">
    <property type="entry name" value="UPF0758_N"/>
</dbReference>
<reference evidence="9" key="1">
    <citation type="submission" date="2020-10" db="EMBL/GenBank/DDBJ databases">
        <authorList>
            <person name="Gilroy R."/>
        </authorList>
    </citation>
    <scope>NUCLEOTIDE SEQUENCE</scope>
    <source>
        <strain evidence="9">6086</strain>
    </source>
</reference>
<dbReference type="SUPFAM" id="SSF47781">
    <property type="entry name" value="RuvA domain 2-like"/>
    <property type="match status" value="1"/>
</dbReference>
<dbReference type="InterPro" id="IPR010994">
    <property type="entry name" value="RuvA_2-like"/>
</dbReference>
<dbReference type="GO" id="GO:0046872">
    <property type="term" value="F:metal ion binding"/>
    <property type="evidence" value="ECO:0007669"/>
    <property type="project" value="UniProtKB-KW"/>
</dbReference>
<comment type="caution">
    <text evidence="9">The sequence shown here is derived from an EMBL/GenBank/DDBJ whole genome shotgun (WGS) entry which is preliminary data.</text>
</comment>
<comment type="similarity">
    <text evidence="1 7">Belongs to the UPF0758 family.</text>
</comment>
<dbReference type="Proteomes" id="UP000824141">
    <property type="component" value="Unassembled WGS sequence"/>
</dbReference>
<dbReference type="Gene3D" id="1.10.150.20">
    <property type="entry name" value="5' to 3' exonuclease, C-terminal subdomain"/>
    <property type="match status" value="1"/>
</dbReference>
<evidence type="ECO:0000256" key="4">
    <source>
        <dbReference type="ARBA" id="ARBA00022801"/>
    </source>
</evidence>
<keyword evidence="4" id="KW-0378">Hydrolase</keyword>
<gene>
    <name evidence="9" type="ORF">IAD03_06860</name>
</gene>
<keyword evidence="3" id="KW-0479">Metal-binding</keyword>
<dbReference type="SUPFAM" id="SSF102712">
    <property type="entry name" value="JAB1/MPN domain"/>
    <property type="match status" value="1"/>
</dbReference>
<dbReference type="PANTHER" id="PTHR30471:SF3">
    <property type="entry name" value="UPF0758 PROTEIN YEES-RELATED"/>
    <property type="match status" value="1"/>
</dbReference>
<sequence length="253" mass="28692">MAKEKLSPHSGHRKRMRERFLRDGIDSLQDHEVLELLLFYAIPRQDTNELAHRLLTKFRTLSGVFDAPIEELKRVEGIGGTTAVFLKTYPEVFRRYMGDKKKNVKRLCSYKEIGEYAQSCLFGRTREAILLVLLNSSGQILFSDIVYEGSVNAAEIYFRDLVRLASSYDAVGVVLAHNHPSGDCLPSREDMLTTRMAAEALSKIDVTLVDHVIVAGEHFLSLASSRILPEVFSEGEEKPLKKVADRRKKRELP</sequence>
<evidence type="ECO:0000256" key="5">
    <source>
        <dbReference type="ARBA" id="ARBA00022833"/>
    </source>
</evidence>